<feature type="domain" description="ABC transmembrane type-1" evidence="8">
    <location>
        <begin position="89"/>
        <end position="301"/>
    </location>
</feature>
<feature type="transmembrane region" description="Helical" evidence="7">
    <location>
        <begin position="126"/>
        <end position="144"/>
    </location>
</feature>
<dbReference type="SUPFAM" id="SSF161098">
    <property type="entry name" value="MetI-like"/>
    <property type="match status" value="1"/>
</dbReference>
<sequence length="314" mass="34611">MERITTSAADGGDARTAGRLRAFLERESTAGVVCALPFIIGFTMFLLIPMVLSLYYSFTDYSIVSGPVWVGARNYVTLLTGDPLFWQSLGVTVMFALVSVPLRLAFALAVAMLLARPTPLTGFFRVAFYMPSILGGSVAVAVLWRRMFAQDGVINAVLGMFGIESHFSWLGSPATAIWTLIALSVWQFGSAMIVFLAAIKQIPGDLYEAASMDGAGAWRQFRTITLPLLTPTIFFNLVMQAISGFLAFTQCYIITQGKPLNSTLFTMVYMYDTAFTYYQAGYASAMAWVMLLVIGVMTGILFVTKRFWVYDPDR</sequence>
<dbReference type="GO" id="GO:0005886">
    <property type="term" value="C:plasma membrane"/>
    <property type="evidence" value="ECO:0007669"/>
    <property type="project" value="UniProtKB-SubCell"/>
</dbReference>
<accession>A0A087B2Q5</accession>
<dbReference type="RefSeq" id="WP_051920705.1">
    <property type="nucleotide sequence ID" value="NZ_JGYV01000002.1"/>
</dbReference>
<dbReference type="STRING" id="1688.BCUN_1071"/>
<proteinExistence type="inferred from homology"/>
<evidence type="ECO:0000313" key="9">
    <source>
        <dbReference type="EMBL" id="KFI65305.1"/>
    </source>
</evidence>
<gene>
    <name evidence="9" type="ORF">BCUN_1071</name>
</gene>
<dbReference type="PANTHER" id="PTHR30193:SF1">
    <property type="entry name" value="ABC TRANSPORTER PERMEASE PROTEIN YESP-RELATED"/>
    <property type="match status" value="1"/>
</dbReference>
<dbReference type="AlphaFoldDB" id="A0A087B2Q5"/>
<evidence type="ECO:0000256" key="5">
    <source>
        <dbReference type="ARBA" id="ARBA00022989"/>
    </source>
</evidence>
<reference evidence="9 10" key="1">
    <citation type="submission" date="2014-03" db="EMBL/GenBank/DDBJ databases">
        <title>Genomics of Bifidobacteria.</title>
        <authorList>
            <person name="Ventura M."/>
            <person name="Milani C."/>
            <person name="Lugli G.A."/>
        </authorList>
    </citation>
    <scope>NUCLEOTIDE SEQUENCE [LARGE SCALE GENOMIC DNA]</scope>
    <source>
        <strain evidence="9 10">LMG 10738</strain>
    </source>
</reference>
<evidence type="ECO:0000256" key="2">
    <source>
        <dbReference type="ARBA" id="ARBA00022448"/>
    </source>
</evidence>
<dbReference type="PANTHER" id="PTHR30193">
    <property type="entry name" value="ABC TRANSPORTER PERMEASE PROTEIN"/>
    <property type="match status" value="1"/>
</dbReference>
<organism evidence="9 10">
    <name type="scientific">Bifidobacterium cuniculi</name>
    <dbReference type="NCBI Taxonomy" id="1688"/>
    <lineage>
        <taxon>Bacteria</taxon>
        <taxon>Bacillati</taxon>
        <taxon>Actinomycetota</taxon>
        <taxon>Actinomycetes</taxon>
        <taxon>Bifidobacteriales</taxon>
        <taxon>Bifidobacteriaceae</taxon>
        <taxon>Bifidobacterium</taxon>
    </lineage>
</organism>
<comment type="caution">
    <text evidence="9">The sequence shown here is derived from an EMBL/GenBank/DDBJ whole genome shotgun (WGS) entry which is preliminary data.</text>
</comment>
<evidence type="ECO:0000256" key="7">
    <source>
        <dbReference type="RuleBase" id="RU363032"/>
    </source>
</evidence>
<feature type="transmembrane region" description="Helical" evidence="7">
    <location>
        <begin position="275"/>
        <end position="304"/>
    </location>
</feature>
<feature type="transmembrane region" description="Helical" evidence="7">
    <location>
        <begin position="29"/>
        <end position="56"/>
    </location>
</feature>
<dbReference type="Gene3D" id="1.10.3720.10">
    <property type="entry name" value="MetI-like"/>
    <property type="match status" value="1"/>
</dbReference>
<dbReference type="PROSITE" id="PS50928">
    <property type="entry name" value="ABC_TM1"/>
    <property type="match status" value="1"/>
</dbReference>
<evidence type="ECO:0000256" key="3">
    <source>
        <dbReference type="ARBA" id="ARBA00022475"/>
    </source>
</evidence>
<keyword evidence="10" id="KW-1185">Reference proteome</keyword>
<dbReference type="GO" id="GO:0055085">
    <property type="term" value="P:transmembrane transport"/>
    <property type="evidence" value="ECO:0007669"/>
    <property type="project" value="InterPro"/>
</dbReference>
<feature type="transmembrane region" description="Helical" evidence="7">
    <location>
        <begin position="84"/>
        <end position="114"/>
    </location>
</feature>
<dbReference type="InterPro" id="IPR000515">
    <property type="entry name" value="MetI-like"/>
</dbReference>
<evidence type="ECO:0000256" key="6">
    <source>
        <dbReference type="ARBA" id="ARBA00023136"/>
    </source>
</evidence>
<evidence type="ECO:0000313" key="10">
    <source>
        <dbReference type="Proteomes" id="UP000029067"/>
    </source>
</evidence>
<dbReference type="OrthoDB" id="3238099at2"/>
<dbReference type="InterPro" id="IPR035906">
    <property type="entry name" value="MetI-like_sf"/>
</dbReference>
<evidence type="ECO:0000259" key="8">
    <source>
        <dbReference type="PROSITE" id="PS50928"/>
    </source>
</evidence>
<dbReference type="InterPro" id="IPR051393">
    <property type="entry name" value="ABC_transporter_permease"/>
</dbReference>
<keyword evidence="4 7" id="KW-0812">Transmembrane</keyword>
<comment type="subcellular location">
    <subcellularLocation>
        <location evidence="1 7">Cell membrane</location>
        <topology evidence="1 7">Multi-pass membrane protein</topology>
    </subcellularLocation>
</comment>
<dbReference type="Proteomes" id="UP000029067">
    <property type="component" value="Unassembled WGS sequence"/>
</dbReference>
<comment type="similarity">
    <text evidence="7">Belongs to the binding-protein-dependent transport system permease family.</text>
</comment>
<protein>
    <submittedName>
        <fullName evidence="9">ABC transporter, permease protein, probably Saturated and unsaturated oligogalacturonide transporter</fullName>
    </submittedName>
</protein>
<feature type="transmembrane region" description="Helical" evidence="7">
    <location>
        <begin position="176"/>
        <end position="199"/>
    </location>
</feature>
<dbReference type="Pfam" id="PF00528">
    <property type="entry name" value="BPD_transp_1"/>
    <property type="match status" value="1"/>
</dbReference>
<keyword evidence="5 7" id="KW-1133">Transmembrane helix</keyword>
<dbReference type="eggNOG" id="COG1175">
    <property type="taxonomic scope" value="Bacteria"/>
</dbReference>
<keyword evidence="2 7" id="KW-0813">Transport</keyword>
<name>A0A087B2Q5_9BIFI</name>
<keyword evidence="6 7" id="KW-0472">Membrane</keyword>
<keyword evidence="3" id="KW-1003">Cell membrane</keyword>
<dbReference type="CDD" id="cd06261">
    <property type="entry name" value="TM_PBP2"/>
    <property type="match status" value="1"/>
</dbReference>
<feature type="transmembrane region" description="Helical" evidence="7">
    <location>
        <begin position="228"/>
        <end position="255"/>
    </location>
</feature>
<evidence type="ECO:0000256" key="4">
    <source>
        <dbReference type="ARBA" id="ARBA00022692"/>
    </source>
</evidence>
<dbReference type="EMBL" id="JGYV01000002">
    <property type="protein sequence ID" value="KFI65305.1"/>
    <property type="molecule type" value="Genomic_DNA"/>
</dbReference>
<evidence type="ECO:0000256" key="1">
    <source>
        <dbReference type="ARBA" id="ARBA00004651"/>
    </source>
</evidence>